<feature type="transmembrane region" description="Helical" evidence="1">
    <location>
        <begin position="188"/>
        <end position="206"/>
    </location>
</feature>
<dbReference type="PANTHER" id="PTHR14969">
    <property type="entry name" value="SPHINGOSINE-1-PHOSPHATE PHOSPHOHYDROLASE"/>
    <property type="match status" value="1"/>
</dbReference>
<dbReference type="InterPro" id="IPR000326">
    <property type="entry name" value="PAP2/HPO"/>
</dbReference>
<feature type="transmembrane region" description="Helical" evidence="1">
    <location>
        <begin position="134"/>
        <end position="150"/>
    </location>
</feature>
<evidence type="ECO:0000313" key="4">
    <source>
        <dbReference type="Proteomes" id="UP000741863"/>
    </source>
</evidence>
<evidence type="ECO:0000259" key="2">
    <source>
        <dbReference type="SMART" id="SM00014"/>
    </source>
</evidence>
<evidence type="ECO:0000256" key="1">
    <source>
        <dbReference type="SAM" id="Phobius"/>
    </source>
</evidence>
<dbReference type="GO" id="GO:0050380">
    <property type="term" value="F:undecaprenyl-diphosphatase activity"/>
    <property type="evidence" value="ECO:0007669"/>
    <property type="project" value="UniProtKB-EC"/>
</dbReference>
<feature type="transmembrane region" description="Helical" evidence="1">
    <location>
        <begin position="162"/>
        <end position="182"/>
    </location>
</feature>
<name>A0ABS2P8I4_9BACL</name>
<evidence type="ECO:0000313" key="3">
    <source>
        <dbReference type="EMBL" id="MBM7631632.1"/>
    </source>
</evidence>
<dbReference type="Pfam" id="PF01569">
    <property type="entry name" value="PAP2"/>
    <property type="match status" value="1"/>
</dbReference>
<keyword evidence="1" id="KW-1133">Transmembrane helix</keyword>
<dbReference type="SMART" id="SM00014">
    <property type="entry name" value="acidPPc"/>
    <property type="match status" value="1"/>
</dbReference>
<dbReference type="EMBL" id="JAFBEC010000002">
    <property type="protein sequence ID" value="MBM7631632.1"/>
    <property type="molecule type" value="Genomic_DNA"/>
</dbReference>
<keyword evidence="1" id="KW-0472">Membrane</keyword>
<feature type="transmembrane region" description="Helical" evidence="1">
    <location>
        <begin position="46"/>
        <end position="75"/>
    </location>
</feature>
<keyword evidence="3" id="KW-0378">Hydrolase</keyword>
<keyword evidence="4" id="KW-1185">Reference proteome</keyword>
<feature type="transmembrane region" description="Helical" evidence="1">
    <location>
        <begin position="82"/>
        <end position="100"/>
    </location>
</feature>
<sequence>MNRLTKTLLYITLTVIISFLFRPLALRVDELIYEALQPVHRSEEGALYTFAELITVLGGSTAFMLIIATFSVAFYWRKQWQWFIFMVVFFVGGVLINTVLKQIIARDRPYGIEKSIDYIGEAFNLLSYSFPSGHSFRAMMLALFLSFLVYQSHKLIRFKRIISVGLMILAIVIALSRVVLAVHFPSDIIAAVLYASVWFVILKMWLNPGVKEDESENLNR</sequence>
<feature type="domain" description="Phosphatidic acid phosphatase type 2/haloperoxidase" evidence="2">
    <location>
        <begin position="83"/>
        <end position="203"/>
    </location>
</feature>
<protein>
    <submittedName>
        <fullName evidence="3">Undecaprenyl-diphosphatase</fullName>
        <ecNumber evidence="3">3.6.1.27</ecNumber>
    </submittedName>
</protein>
<feature type="transmembrane region" description="Helical" evidence="1">
    <location>
        <begin position="7"/>
        <end position="26"/>
    </location>
</feature>
<dbReference type="SUPFAM" id="SSF48317">
    <property type="entry name" value="Acid phosphatase/Vanadium-dependent haloperoxidase"/>
    <property type="match status" value="1"/>
</dbReference>
<organism evidence="3 4">
    <name type="scientific">Geomicrobium sediminis</name>
    <dbReference type="NCBI Taxonomy" id="1347788"/>
    <lineage>
        <taxon>Bacteria</taxon>
        <taxon>Bacillati</taxon>
        <taxon>Bacillota</taxon>
        <taxon>Bacilli</taxon>
        <taxon>Bacillales</taxon>
        <taxon>Geomicrobium</taxon>
    </lineage>
</organism>
<reference evidence="3 4" key="1">
    <citation type="submission" date="2021-01" db="EMBL/GenBank/DDBJ databases">
        <title>Genomic Encyclopedia of Type Strains, Phase IV (KMG-IV): sequencing the most valuable type-strain genomes for metagenomic binning, comparative biology and taxonomic classification.</title>
        <authorList>
            <person name="Goeker M."/>
        </authorList>
    </citation>
    <scope>NUCLEOTIDE SEQUENCE [LARGE SCALE GENOMIC DNA]</scope>
    <source>
        <strain evidence="3 4">DSM 25540</strain>
    </source>
</reference>
<proteinExistence type="predicted"/>
<accession>A0ABS2P8I4</accession>
<keyword evidence="1" id="KW-0812">Transmembrane</keyword>
<dbReference type="InterPro" id="IPR036938">
    <property type="entry name" value="PAP2/HPO_sf"/>
</dbReference>
<dbReference type="PANTHER" id="PTHR14969:SF13">
    <property type="entry name" value="AT30094P"/>
    <property type="match status" value="1"/>
</dbReference>
<dbReference type="EC" id="3.6.1.27" evidence="3"/>
<dbReference type="RefSeq" id="WP_204695738.1">
    <property type="nucleotide sequence ID" value="NZ_JAFBEC010000002.1"/>
</dbReference>
<dbReference type="Gene3D" id="1.20.144.10">
    <property type="entry name" value="Phosphatidic acid phosphatase type 2/haloperoxidase"/>
    <property type="match status" value="2"/>
</dbReference>
<comment type="caution">
    <text evidence="3">The sequence shown here is derived from an EMBL/GenBank/DDBJ whole genome shotgun (WGS) entry which is preliminary data.</text>
</comment>
<dbReference type="CDD" id="cd03392">
    <property type="entry name" value="PAP2_like_2"/>
    <property type="match status" value="1"/>
</dbReference>
<gene>
    <name evidence="3" type="ORF">JOD17_000724</name>
</gene>
<dbReference type="Proteomes" id="UP000741863">
    <property type="component" value="Unassembled WGS sequence"/>
</dbReference>